<keyword evidence="1" id="KW-0812">Transmembrane</keyword>
<keyword evidence="1" id="KW-0472">Membrane</keyword>
<dbReference type="EMBL" id="PJCH01000005">
    <property type="protein sequence ID" value="PQA87700.1"/>
    <property type="molecule type" value="Genomic_DNA"/>
</dbReference>
<dbReference type="PANTHER" id="PTHR33803:SF3">
    <property type="entry name" value="BLL1974 PROTEIN"/>
    <property type="match status" value="1"/>
</dbReference>
<name>A0A2S7K5C0_9PROT</name>
<reference evidence="3 4" key="1">
    <citation type="submission" date="2017-12" db="EMBL/GenBank/DDBJ databases">
        <authorList>
            <person name="Hurst M.R.H."/>
        </authorList>
    </citation>
    <scope>NUCLEOTIDE SEQUENCE [LARGE SCALE GENOMIC DNA]</scope>
    <source>
        <strain evidence="3 4">SY-3-19</strain>
    </source>
</reference>
<dbReference type="OrthoDB" id="7169055at2"/>
<feature type="domain" description="Transposase DDE" evidence="2">
    <location>
        <begin position="173"/>
        <end position="223"/>
    </location>
</feature>
<evidence type="ECO:0000313" key="4">
    <source>
        <dbReference type="Proteomes" id="UP000239504"/>
    </source>
</evidence>
<dbReference type="InterPro" id="IPR025668">
    <property type="entry name" value="Tnp_DDE_dom"/>
</dbReference>
<proteinExistence type="predicted"/>
<evidence type="ECO:0000259" key="2">
    <source>
        <dbReference type="Pfam" id="PF13751"/>
    </source>
</evidence>
<organism evidence="3 4">
    <name type="scientific">Hyphococcus luteus</name>
    <dbReference type="NCBI Taxonomy" id="2058213"/>
    <lineage>
        <taxon>Bacteria</taxon>
        <taxon>Pseudomonadati</taxon>
        <taxon>Pseudomonadota</taxon>
        <taxon>Alphaproteobacteria</taxon>
        <taxon>Parvularculales</taxon>
        <taxon>Parvularculaceae</taxon>
        <taxon>Hyphococcus</taxon>
    </lineage>
</organism>
<keyword evidence="4" id="KW-1185">Reference proteome</keyword>
<evidence type="ECO:0000313" key="3">
    <source>
        <dbReference type="EMBL" id="PQA87700.1"/>
    </source>
</evidence>
<comment type="caution">
    <text evidence="3">The sequence shown here is derived from an EMBL/GenBank/DDBJ whole genome shotgun (WGS) entry which is preliminary data.</text>
</comment>
<feature type="transmembrane region" description="Helical" evidence="1">
    <location>
        <begin position="230"/>
        <end position="249"/>
    </location>
</feature>
<protein>
    <recommendedName>
        <fullName evidence="2">Transposase DDE domain-containing protein</fullName>
    </recommendedName>
</protein>
<keyword evidence="1" id="KW-1133">Transmembrane helix</keyword>
<dbReference type="Pfam" id="PF13751">
    <property type="entry name" value="DDE_Tnp_1_6"/>
    <property type="match status" value="1"/>
</dbReference>
<dbReference type="AlphaFoldDB" id="A0A2S7K5C0"/>
<dbReference type="PANTHER" id="PTHR33803">
    <property type="entry name" value="IS1478 TRANSPOSASE"/>
    <property type="match status" value="1"/>
</dbReference>
<sequence length="261" mass="29620">MSQRYAHAKQFRRHKREVKFLNIRLGRVIRDIRRKIKGTAYLESAFADELSMAITLRHQKKRQRGRKIYSLHAPETECIGKGKAKQPYEFCCKVSIATTNDKARGGMFVVHAKAFHGNPYDGHTLKTVIEELTDWIGTEPERAYAEKGYRGHEAPKPLRVFLSGQKRGVHGDIKRELRRRSAVEPIIGHVKNDHRMGRNYLKGKEGDCINAVLAAAGYNFKRIAAWLKAFLRRILAAVLGVIGALIDLIRSASQPAIVREA</sequence>
<evidence type="ECO:0000256" key="1">
    <source>
        <dbReference type="SAM" id="Phobius"/>
    </source>
</evidence>
<dbReference type="Proteomes" id="UP000239504">
    <property type="component" value="Unassembled WGS sequence"/>
</dbReference>
<gene>
    <name evidence="3" type="ORF">CW354_04865</name>
</gene>
<accession>A0A2S7K5C0</accession>